<evidence type="ECO:0000259" key="10">
    <source>
        <dbReference type="PROSITE" id="PS51746"/>
    </source>
</evidence>
<organism evidence="11 12">
    <name type="scientific">Durusdinium trenchii</name>
    <dbReference type="NCBI Taxonomy" id="1381693"/>
    <lineage>
        <taxon>Eukaryota</taxon>
        <taxon>Sar</taxon>
        <taxon>Alveolata</taxon>
        <taxon>Dinophyceae</taxon>
        <taxon>Suessiales</taxon>
        <taxon>Symbiodiniaceae</taxon>
        <taxon>Durusdinium</taxon>
    </lineage>
</organism>
<evidence type="ECO:0000259" key="8">
    <source>
        <dbReference type="PROSITE" id="PS50006"/>
    </source>
</evidence>
<dbReference type="InterPro" id="IPR011992">
    <property type="entry name" value="EF-hand-dom_pair"/>
</dbReference>
<dbReference type="Pfam" id="PF00498">
    <property type="entry name" value="FHA"/>
    <property type="match status" value="1"/>
</dbReference>
<accession>A0ABP0KWJ2</accession>
<evidence type="ECO:0000256" key="3">
    <source>
        <dbReference type="ARBA" id="ARBA00022801"/>
    </source>
</evidence>
<evidence type="ECO:0000259" key="9">
    <source>
        <dbReference type="PROSITE" id="PS50222"/>
    </source>
</evidence>
<feature type="coiled-coil region" evidence="6">
    <location>
        <begin position="1648"/>
        <end position="1761"/>
    </location>
</feature>
<reference evidence="11 12" key="1">
    <citation type="submission" date="2024-02" db="EMBL/GenBank/DDBJ databases">
        <authorList>
            <person name="Chen Y."/>
            <person name="Shah S."/>
            <person name="Dougan E. K."/>
            <person name="Thang M."/>
            <person name="Chan C."/>
        </authorList>
    </citation>
    <scope>NUCLEOTIDE SEQUENCE [LARGE SCALE GENOMIC DNA]</scope>
</reference>
<dbReference type="Gene3D" id="3.60.40.10">
    <property type="entry name" value="PPM-type phosphatase domain"/>
    <property type="match status" value="1"/>
</dbReference>
<evidence type="ECO:0000256" key="1">
    <source>
        <dbReference type="ARBA" id="ARBA00004170"/>
    </source>
</evidence>
<dbReference type="PROSITE" id="PS00018">
    <property type="entry name" value="EF_HAND_1"/>
    <property type="match status" value="1"/>
</dbReference>
<dbReference type="InterPro" id="IPR015943">
    <property type="entry name" value="WD40/YVTN_repeat-like_dom_sf"/>
</dbReference>
<feature type="domain" description="FHA" evidence="8">
    <location>
        <begin position="58"/>
        <end position="116"/>
    </location>
</feature>
<sequence length="2194" mass="246783">MTARGEDDRPATEDAEADALAPLASPKGMERVRMEQLSAGPVDFVARCVQGLFAGRFIYINRTSQGELFGSDRNSNAVTMYIENAGLSPSHAEIKFVAATCQYFLTDAGSVDGTWVRIRWNRSVEIAPGQEIRIGDSLIEVRQGQEITEAEEVEQWLSTYQLQRFAGLLNEKGFCGLSSLRHRLLQELPSMLSAELSNEDYQSLEMAAKELDRMWPSDAYPTHTLEFSVRPATGSTPCSGVTPSEGAPAGDSELCSSGVVASVGWAGGTIELWPVGVPAEEKEVDDALSGVHSNNSKDSPVGQAHIAGWLRPEQLRIGYSFGRYYVHFSERSAESEQKGWVRLRADQSHWLMPQDLFSIGTLEFQVLRFNAASYSEQGFRATMEDEDILIQDLATSNWRQCSYFGIYDGHGGRDCVNFVRRRLHVNIVAALHARGGLDKSVQVHQDMHDSLMQGFLKTDQQFLGLTQGMENGGSGSTAVVACLVGGWVWCANVGDSRALLCRNGRALQLSLDHKPSRADESKRIEQAGGFVSFHRVLGRLAVSRAFGDEEYKVGVTKADNISQPLVIAEPEIRVEQLTPEDEFLFMACDGLFAVFSCQEAVDFLHSRLAAMPPNEQDPQRAVQDIVHEAIHERRSRDNVTALLVTFRRAMGSESLDVVRQSFRQFDLNGDGVIDEVELQNVLQTIDPDFWKDAAVKALLGSMDKTATGKVQYEDFVDWLGQGLDSTVSRNFRSAYEKLQHSDNESEATRSPENSQSLGDFKPPKGKAKSSSAPGRYRPGVKCDKILEFGKPIRNAICIGGEVWTVDWHGVVTVRDRDNASKVLGTIPTDRFVWSMLHMKPGLMWMGQEAFGISLFDTKKKEPKGTLTGGHTGGVTCLACDDSMGDNDAEEFPNRKAWSGSNDFTIREWYIHTWRSKKAMPAAVKEDKEATIVELGRWKVGILKGLHMHGHKNGLKTLLKLGPILWSGADDGSIRLWRCIDGECMEIVEDAHTGSVNKLTVVKCFVWSAGSDGLIKEWNMTGEKRQCLRQVAPPGSEKGIYALLPLGHDVWVCGHHPTIQVFSQRDMAQTSAEDGHKPYVSNLIGVDRVESKIVWSTSFGDRKLKVWRHTIRGEEASVDELKAANILYQQEEETQAERIGGYLKRIQQLQESQELLDERNKTCQELKEALEALRQIFAEAGLEDLLADPEALKAFVKRGAALEEVLRRLGLEDLLEDPEEVGRLLSLMRKIQEILERCGMTELLDDPAALEAVLQRYKAMKAAFEAHGFDELFEDPVKLESFLGTHRQVRDVFEEFQQMHLLEDAEAARSFFQQRQLDLEESSSTATTLKSLEAEMAELRRQLQELQEQREAMRASFEKHGFRPLFDDVEKLDSFLQSHREVRDVFQEANHEDLLEDAEKARIFLQMFDQTEDDRRFMAKLREVFEEAGQSRLLEEYEATTDAGDDDHADEEAEDEEDDAEADDAEEAEEADEPDERDEDVDEDEEGEEEEGEPRESLKDKPSEDTDELHTASKGKTVAAAPIRPQQSFRALRAHLFRTNAFERFLREVGMEHLLDDPNELGRLLRLLKELMSILETYGLKEVEHDPTRLAEVLSAYRALEAAFKEYDMSELFEDPEYSLKAFLRNHHRIRAEFDKYGLGYLFDSVPSMRDFLARYKDMEDELKAMKAARAGEKLAERDAEMGRLESRLLKKEEEIEALKERLKEFEQLGDVETIQKWKADSEELKRITRLYNSVSSRLAELERLLAAKEREREEAEARERMMAVKYKELDIFKLDIIARELKALDNELQRVGSGVKGLNQAAARLRNYDEQQGIGNQSDQLLDQCKQLRSHIRDVINKCLSETQKMHIGVGIDDPLAAGDLKDGGTMIATVYEEIERVDHGSSKAAKLRQQDESRRNSAELEAELIKRNREIAKVRDEVIKLERRLHEASLRNDDLLEKVSVLDSEVTKKTTLLTESEQKVAALEEKLNGSEQALETAQRRSAELAGEVEAQKESYQKEEAEVAALREEIRRMGVQHSEELEKTKADSAHASDLAASMDRLQAEYAEAKKQGETIEAKAKEEIAELNSLLEKARSECSALQEGKASEASQAASKAEELNATIQQLQDALAAETRSRQEQETDAAARAAELRKEIERLQDLHAAAVKGGEATEAKAKEEIAELNSLLEKALTEIRWLGSHPPKANTNLMKPCDML</sequence>
<dbReference type="InterPro" id="IPR000253">
    <property type="entry name" value="FHA_dom"/>
</dbReference>
<dbReference type="SUPFAM" id="SSF81606">
    <property type="entry name" value="PP2C-like"/>
    <property type="match status" value="1"/>
</dbReference>
<keyword evidence="3" id="KW-0378">Hydrolase</keyword>
<evidence type="ECO:0000256" key="5">
    <source>
        <dbReference type="ARBA" id="ARBA00022912"/>
    </source>
</evidence>
<dbReference type="PROSITE" id="PS50222">
    <property type="entry name" value="EF_HAND_2"/>
    <property type="match status" value="1"/>
</dbReference>
<feature type="compositionally biased region" description="Basic and acidic residues" evidence="7">
    <location>
        <begin position="1493"/>
        <end position="1510"/>
    </location>
</feature>
<dbReference type="InterPro" id="IPR001932">
    <property type="entry name" value="PPM-type_phosphatase-like_dom"/>
</dbReference>
<dbReference type="PROSITE" id="PS01032">
    <property type="entry name" value="PPM_1"/>
    <property type="match status" value="1"/>
</dbReference>
<dbReference type="SUPFAM" id="SSF50978">
    <property type="entry name" value="WD40 repeat-like"/>
    <property type="match status" value="1"/>
</dbReference>
<evidence type="ECO:0000313" key="12">
    <source>
        <dbReference type="Proteomes" id="UP001642484"/>
    </source>
</evidence>
<keyword evidence="6" id="KW-0175">Coiled coil</keyword>
<comment type="subcellular location">
    <subcellularLocation>
        <location evidence="1">Membrane</location>
        <topology evidence="1">Peripheral membrane protein</topology>
    </subcellularLocation>
</comment>
<keyword evidence="5" id="KW-0904">Protein phosphatase</keyword>
<evidence type="ECO:0000313" key="11">
    <source>
        <dbReference type="EMBL" id="CAK9030352.1"/>
    </source>
</evidence>
<keyword evidence="4" id="KW-0106">Calcium</keyword>
<feature type="compositionally biased region" description="Basic and acidic residues" evidence="7">
    <location>
        <begin position="1"/>
        <end position="12"/>
    </location>
</feature>
<feature type="compositionally biased region" description="Polar residues" evidence="7">
    <location>
        <begin position="233"/>
        <end position="242"/>
    </location>
</feature>
<dbReference type="SUPFAM" id="SSF49879">
    <property type="entry name" value="SMAD/FHA domain"/>
    <property type="match status" value="1"/>
</dbReference>
<feature type="compositionally biased region" description="Basic and acidic residues" evidence="7">
    <location>
        <begin position="738"/>
        <end position="749"/>
    </location>
</feature>
<dbReference type="Proteomes" id="UP001642484">
    <property type="component" value="Unassembled WGS sequence"/>
</dbReference>
<dbReference type="Pfam" id="PF00481">
    <property type="entry name" value="PP2C"/>
    <property type="match status" value="1"/>
</dbReference>
<name>A0ABP0KWJ2_9DINO</name>
<dbReference type="Pfam" id="PF13499">
    <property type="entry name" value="EF-hand_7"/>
    <property type="match status" value="1"/>
</dbReference>
<feature type="compositionally biased region" description="Acidic residues" evidence="7">
    <location>
        <begin position="1438"/>
        <end position="1492"/>
    </location>
</feature>
<protein>
    <recommendedName>
        <fullName evidence="13">Calmodulin</fullName>
    </recommendedName>
</protein>
<dbReference type="PROSITE" id="PS51746">
    <property type="entry name" value="PPM_2"/>
    <property type="match status" value="1"/>
</dbReference>
<comment type="caution">
    <text evidence="11">The sequence shown here is derived from an EMBL/GenBank/DDBJ whole genome shotgun (WGS) entry which is preliminary data.</text>
</comment>
<dbReference type="CDD" id="cd00051">
    <property type="entry name" value="EFh"/>
    <property type="match status" value="1"/>
</dbReference>
<dbReference type="CDD" id="cd00143">
    <property type="entry name" value="PP2Cc"/>
    <property type="match status" value="1"/>
</dbReference>
<dbReference type="InterPro" id="IPR000222">
    <property type="entry name" value="PP2C_BS"/>
</dbReference>
<evidence type="ECO:0000256" key="6">
    <source>
        <dbReference type="SAM" id="Coils"/>
    </source>
</evidence>
<feature type="region of interest" description="Disordered" evidence="7">
    <location>
        <begin position="1"/>
        <end position="22"/>
    </location>
</feature>
<feature type="coiled-coil region" evidence="6">
    <location>
        <begin position="1321"/>
        <end position="1355"/>
    </location>
</feature>
<dbReference type="SUPFAM" id="SSF47473">
    <property type="entry name" value="EF-hand"/>
    <property type="match status" value="1"/>
</dbReference>
<proteinExistence type="predicted"/>
<dbReference type="InterPro" id="IPR036457">
    <property type="entry name" value="PPM-type-like_dom_sf"/>
</dbReference>
<keyword evidence="2" id="KW-0479">Metal-binding</keyword>
<evidence type="ECO:0000256" key="7">
    <source>
        <dbReference type="SAM" id="MobiDB-lite"/>
    </source>
</evidence>
<dbReference type="PANTHER" id="PTHR47992">
    <property type="entry name" value="PROTEIN PHOSPHATASE"/>
    <property type="match status" value="1"/>
</dbReference>
<feature type="coiled-coil region" evidence="6">
    <location>
        <begin position="1148"/>
        <end position="1182"/>
    </location>
</feature>
<dbReference type="PROSITE" id="PS50006">
    <property type="entry name" value="FHA_DOMAIN"/>
    <property type="match status" value="1"/>
</dbReference>
<evidence type="ECO:0008006" key="13">
    <source>
        <dbReference type="Google" id="ProtNLM"/>
    </source>
</evidence>
<dbReference type="Gene3D" id="1.10.238.10">
    <property type="entry name" value="EF-hand"/>
    <property type="match status" value="1"/>
</dbReference>
<dbReference type="InterPro" id="IPR036322">
    <property type="entry name" value="WD40_repeat_dom_sf"/>
</dbReference>
<dbReference type="InterPro" id="IPR015655">
    <property type="entry name" value="PP2C"/>
</dbReference>
<dbReference type="InterPro" id="IPR002048">
    <property type="entry name" value="EF_hand_dom"/>
</dbReference>
<feature type="region of interest" description="Disordered" evidence="7">
    <location>
        <begin position="1438"/>
        <end position="1521"/>
    </location>
</feature>
<dbReference type="SMART" id="SM00054">
    <property type="entry name" value="EFh"/>
    <property type="match status" value="2"/>
</dbReference>
<dbReference type="SMART" id="SM00332">
    <property type="entry name" value="PP2Cc"/>
    <property type="match status" value="1"/>
</dbReference>
<dbReference type="SMART" id="SM00320">
    <property type="entry name" value="WD40"/>
    <property type="match status" value="3"/>
</dbReference>
<keyword evidence="12" id="KW-1185">Reference proteome</keyword>
<evidence type="ECO:0000256" key="4">
    <source>
        <dbReference type="ARBA" id="ARBA00022837"/>
    </source>
</evidence>
<dbReference type="Gene3D" id="2.60.200.20">
    <property type="match status" value="1"/>
</dbReference>
<feature type="coiled-coil region" evidence="6">
    <location>
        <begin position="1889"/>
        <end position="2172"/>
    </location>
</feature>
<dbReference type="InterPro" id="IPR001680">
    <property type="entry name" value="WD40_rpt"/>
</dbReference>
<feature type="domain" description="EF-hand" evidence="9">
    <location>
        <begin position="653"/>
        <end position="688"/>
    </location>
</feature>
<dbReference type="EMBL" id="CAXAMN010010001">
    <property type="protein sequence ID" value="CAK9030352.1"/>
    <property type="molecule type" value="Genomic_DNA"/>
</dbReference>
<dbReference type="CDD" id="cd00060">
    <property type="entry name" value="FHA"/>
    <property type="match status" value="1"/>
</dbReference>
<feature type="region of interest" description="Disordered" evidence="7">
    <location>
        <begin position="738"/>
        <end position="775"/>
    </location>
</feature>
<dbReference type="Gene3D" id="2.130.10.10">
    <property type="entry name" value="YVTN repeat-like/Quinoprotein amine dehydrogenase"/>
    <property type="match status" value="1"/>
</dbReference>
<feature type="region of interest" description="Disordered" evidence="7">
    <location>
        <begin position="231"/>
        <end position="250"/>
    </location>
</feature>
<evidence type="ECO:0000256" key="2">
    <source>
        <dbReference type="ARBA" id="ARBA00022723"/>
    </source>
</evidence>
<feature type="domain" description="PPM-type phosphatase" evidence="10">
    <location>
        <begin position="370"/>
        <end position="646"/>
    </location>
</feature>
<gene>
    <name evidence="11" type="ORF">CCMP2556_LOCUS17837</name>
</gene>
<dbReference type="InterPro" id="IPR018247">
    <property type="entry name" value="EF_Hand_1_Ca_BS"/>
</dbReference>
<dbReference type="InterPro" id="IPR008984">
    <property type="entry name" value="SMAD_FHA_dom_sf"/>
</dbReference>